<keyword evidence="2" id="KW-1185">Reference proteome</keyword>
<accession>A0A9N9C816</accession>
<organism evidence="1 2">
    <name type="scientific">Dentiscutata erythropus</name>
    <dbReference type="NCBI Taxonomy" id="1348616"/>
    <lineage>
        <taxon>Eukaryota</taxon>
        <taxon>Fungi</taxon>
        <taxon>Fungi incertae sedis</taxon>
        <taxon>Mucoromycota</taxon>
        <taxon>Glomeromycotina</taxon>
        <taxon>Glomeromycetes</taxon>
        <taxon>Diversisporales</taxon>
        <taxon>Gigasporaceae</taxon>
        <taxon>Dentiscutata</taxon>
    </lineage>
</organism>
<sequence>MNEDTNNSIIEYQCLNTKLEAGYQHLNMKVGLSLQPSLT</sequence>
<dbReference type="AlphaFoldDB" id="A0A9N9C816"/>
<protein>
    <submittedName>
        <fullName evidence="1">22227_t:CDS:1</fullName>
    </submittedName>
</protein>
<proteinExistence type="predicted"/>
<dbReference type="EMBL" id="CAJVPY010003385">
    <property type="protein sequence ID" value="CAG8590439.1"/>
    <property type="molecule type" value="Genomic_DNA"/>
</dbReference>
<evidence type="ECO:0000313" key="1">
    <source>
        <dbReference type="EMBL" id="CAG8590439.1"/>
    </source>
</evidence>
<name>A0A9N9C816_9GLOM</name>
<reference evidence="1" key="1">
    <citation type="submission" date="2021-06" db="EMBL/GenBank/DDBJ databases">
        <authorList>
            <person name="Kallberg Y."/>
            <person name="Tangrot J."/>
            <person name="Rosling A."/>
        </authorList>
    </citation>
    <scope>NUCLEOTIDE SEQUENCE</scope>
    <source>
        <strain evidence="1">MA453B</strain>
    </source>
</reference>
<dbReference type="Proteomes" id="UP000789405">
    <property type="component" value="Unassembled WGS sequence"/>
</dbReference>
<gene>
    <name evidence="1" type="ORF">DERYTH_LOCUS7134</name>
</gene>
<comment type="caution">
    <text evidence="1">The sequence shown here is derived from an EMBL/GenBank/DDBJ whole genome shotgun (WGS) entry which is preliminary data.</text>
</comment>
<evidence type="ECO:0000313" key="2">
    <source>
        <dbReference type="Proteomes" id="UP000789405"/>
    </source>
</evidence>